<feature type="transmembrane region" description="Helical" evidence="7">
    <location>
        <begin position="20"/>
        <end position="38"/>
    </location>
</feature>
<evidence type="ECO:0000256" key="4">
    <source>
        <dbReference type="ARBA" id="ARBA00022692"/>
    </source>
</evidence>
<gene>
    <name evidence="8" type="ORF">KIH27_11045</name>
</gene>
<evidence type="ECO:0000256" key="3">
    <source>
        <dbReference type="ARBA" id="ARBA00022475"/>
    </source>
</evidence>
<reference evidence="8 9" key="1">
    <citation type="submission" date="2021-05" db="EMBL/GenBank/DDBJ databases">
        <title>Mycobacterium acidophilum sp. nov., an extremely acid-tolerant member of the genus Mycobacterium.</title>
        <authorList>
            <person name="Xia J."/>
        </authorList>
    </citation>
    <scope>NUCLEOTIDE SEQUENCE [LARGE SCALE GENOMIC DNA]</scope>
    <source>
        <strain evidence="8 9">M1</strain>
    </source>
</reference>
<accession>A0ABS5RIJ7</accession>
<evidence type="ECO:0000256" key="2">
    <source>
        <dbReference type="ARBA" id="ARBA00011006"/>
    </source>
</evidence>
<feature type="transmembrane region" description="Helical" evidence="7">
    <location>
        <begin position="45"/>
        <end position="67"/>
    </location>
</feature>
<feature type="transmembrane region" description="Helical" evidence="7">
    <location>
        <begin position="73"/>
        <end position="92"/>
    </location>
</feature>
<name>A0ABS5RIJ7_9MYCO</name>
<evidence type="ECO:0000256" key="1">
    <source>
        <dbReference type="ARBA" id="ARBA00004651"/>
    </source>
</evidence>
<evidence type="ECO:0000313" key="8">
    <source>
        <dbReference type="EMBL" id="MBS9534121.1"/>
    </source>
</evidence>
<proteinExistence type="inferred from homology"/>
<evidence type="ECO:0000256" key="5">
    <source>
        <dbReference type="ARBA" id="ARBA00022989"/>
    </source>
</evidence>
<keyword evidence="5 7" id="KW-1133">Transmembrane helix</keyword>
<dbReference type="PANTHER" id="PTHR33884:SF3">
    <property type="entry name" value="UPF0410 PROTEIN YMGE"/>
    <property type="match status" value="1"/>
</dbReference>
<dbReference type="InterPro" id="IPR007341">
    <property type="entry name" value="Transgly_assoc"/>
</dbReference>
<dbReference type="PANTHER" id="PTHR33884">
    <property type="entry name" value="UPF0410 PROTEIN YMGE"/>
    <property type="match status" value="1"/>
</dbReference>
<dbReference type="Proteomes" id="UP001519535">
    <property type="component" value="Unassembled WGS sequence"/>
</dbReference>
<comment type="similarity">
    <text evidence="2">Belongs to the UPF0410 family.</text>
</comment>
<evidence type="ECO:0000256" key="6">
    <source>
        <dbReference type="ARBA" id="ARBA00023136"/>
    </source>
</evidence>
<sequence length="99" mass="10440">MNVLAATEFLARSSTLTSVGWIGYLVAGAVAGWIAGIVMKTKYGLVTDVVVGVVGALIGGFLLSFFLDTAGGGWWFTLFTAVLGAIILLWLLRLFGRKA</sequence>
<dbReference type="Pfam" id="PF04226">
    <property type="entry name" value="Transgly_assoc"/>
    <property type="match status" value="1"/>
</dbReference>
<keyword evidence="6 7" id="KW-0472">Membrane</keyword>
<comment type="caution">
    <text evidence="8">The sequence shown here is derived from an EMBL/GenBank/DDBJ whole genome shotgun (WGS) entry which is preliminary data.</text>
</comment>
<organism evidence="8 9">
    <name type="scientific">Mycolicibacter acidiphilus</name>
    <dbReference type="NCBI Taxonomy" id="2835306"/>
    <lineage>
        <taxon>Bacteria</taxon>
        <taxon>Bacillati</taxon>
        <taxon>Actinomycetota</taxon>
        <taxon>Actinomycetes</taxon>
        <taxon>Mycobacteriales</taxon>
        <taxon>Mycobacteriaceae</taxon>
        <taxon>Mycolicibacter</taxon>
    </lineage>
</organism>
<evidence type="ECO:0000313" key="9">
    <source>
        <dbReference type="Proteomes" id="UP001519535"/>
    </source>
</evidence>
<keyword evidence="4 7" id="KW-0812">Transmembrane</keyword>
<dbReference type="RefSeq" id="WP_214092994.1">
    <property type="nucleotide sequence ID" value="NZ_JAHCLR010000019.1"/>
</dbReference>
<comment type="subcellular location">
    <subcellularLocation>
        <location evidence="1">Cell membrane</location>
        <topology evidence="1">Multi-pass membrane protein</topology>
    </subcellularLocation>
</comment>
<protein>
    <submittedName>
        <fullName evidence="8">GlsB/YeaQ/YmgE family stress response membrane protein</fullName>
    </submittedName>
</protein>
<evidence type="ECO:0000256" key="7">
    <source>
        <dbReference type="SAM" id="Phobius"/>
    </source>
</evidence>
<keyword evidence="9" id="KW-1185">Reference proteome</keyword>
<dbReference type="EMBL" id="JAHCLR010000019">
    <property type="protein sequence ID" value="MBS9534121.1"/>
    <property type="molecule type" value="Genomic_DNA"/>
</dbReference>
<keyword evidence="3" id="KW-1003">Cell membrane</keyword>